<dbReference type="AlphaFoldDB" id="A0A4P9C9D6"/>
<name>A0A4P9C9D6_EUBML</name>
<evidence type="ECO:0000313" key="4">
    <source>
        <dbReference type="EMBL" id="QCT72063.1"/>
    </source>
</evidence>
<feature type="DNA-binding region" description="H-T-H motif" evidence="2">
    <location>
        <begin position="33"/>
        <end position="52"/>
    </location>
</feature>
<dbReference type="Pfam" id="PF00440">
    <property type="entry name" value="TetR_N"/>
    <property type="match status" value="1"/>
</dbReference>
<dbReference type="GO" id="GO:0003677">
    <property type="term" value="F:DNA binding"/>
    <property type="evidence" value="ECO:0007669"/>
    <property type="project" value="UniProtKB-UniRule"/>
</dbReference>
<organism evidence="4 5">
    <name type="scientific">Eubacterium maltosivorans</name>
    <dbReference type="NCBI Taxonomy" id="2041044"/>
    <lineage>
        <taxon>Bacteria</taxon>
        <taxon>Bacillati</taxon>
        <taxon>Bacillota</taxon>
        <taxon>Clostridia</taxon>
        <taxon>Eubacteriales</taxon>
        <taxon>Eubacteriaceae</taxon>
        <taxon>Eubacterium</taxon>
    </lineage>
</organism>
<evidence type="ECO:0000256" key="1">
    <source>
        <dbReference type="ARBA" id="ARBA00023125"/>
    </source>
</evidence>
<dbReference type="InterPro" id="IPR050624">
    <property type="entry name" value="HTH-type_Tx_Regulator"/>
</dbReference>
<dbReference type="EMBL" id="CP029487">
    <property type="protein sequence ID" value="QCT72063.1"/>
    <property type="molecule type" value="Genomic_DNA"/>
</dbReference>
<dbReference type="InterPro" id="IPR009057">
    <property type="entry name" value="Homeodomain-like_sf"/>
</dbReference>
<feature type="domain" description="HTH tetR-type" evidence="3">
    <location>
        <begin position="10"/>
        <end position="70"/>
    </location>
</feature>
<dbReference type="PRINTS" id="PR00455">
    <property type="entry name" value="HTHTETR"/>
</dbReference>
<evidence type="ECO:0000313" key="5">
    <source>
        <dbReference type="Proteomes" id="UP000218387"/>
    </source>
</evidence>
<gene>
    <name evidence="4" type="ORF">CPZ25_012230</name>
</gene>
<dbReference type="PROSITE" id="PS50977">
    <property type="entry name" value="HTH_TETR_2"/>
    <property type="match status" value="1"/>
</dbReference>
<evidence type="ECO:0000256" key="2">
    <source>
        <dbReference type="PROSITE-ProRule" id="PRU00335"/>
    </source>
</evidence>
<accession>A0A4P9C9D6</accession>
<dbReference type="Proteomes" id="UP000218387">
    <property type="component" value="Chromosome"/>
</dbReference>
<proteinExistence type="predicted"/>
<evidence type="ECO:0000259" key="3">
    <source>
        <dbReference type="PROSITE" id="PS50977"/>
    </source>
</evidence>
<dbReference type="RefSeq" id="WP_096920550.1">
    <property type="nucleotide sequence ID" value="NZ_CABJDW020000001.1"/>
</dbReference>
<sequence length="218" mass="26384">MAVSKSKRGLKTQKLILQTAKEFFYEKGYEKTTIKEICEKIDIRTGNLAYYYKTKDDLVKAIYDDLFLESYTFVSTHLEHKTSALERNTINSLVDFRARLRDKNTTRFYLDNLKKKQLSLYLDNNLIRFVRQFITELKLDISEKELQDILYAEYGLRRELTIRMIENPEENDFWDYFTTINIFRCRLYKIDENLMRAFLFNAMEFERKNDFSQIRLLI</sequence>
<dbReference type="PANTHER" id="PTHR43479">
    <property type="entry name" value="ACREF/ENVCD OPERON REPRESSOR-RELATED"/>
    <property type="match status" value="1"/>
</dbReference>
<keyword evidence="5" id="KW-1185">Reference proteome</keyword>
<dbReference type="Gene3D" id="1.10.357.10">
    <property type="entry name" value="Tetracycline Repressor, domain 2"/>
    <property type="match status" value="1"/>
</dbReference>
<dbReference type="InterPro" id="IPR001647">
    <property type="entry name" value="HTH_TetR"/>
</dbReference>
<reference evidence="4 5" key="1">
    <citation type="submission" date="2018-05" db="EMBL/GenBank/DDBJ databases">
        <title>Genome comparison of Eubacterium sp.</title>
        <authorList>
            <person name="Feng Y."/>
            <person name="Sanchez-Andrea I."/>
            <person name="Stams A.J.M."/>
            <person name="De Vos W.M."/>
        </authorList>
    </citation>
    <scope>NUCLEOTIDE SEQUENCE [LARGE SCALE GENOMIC DNA]</scope>
    <source>
        <strain evidence="4 5">YI</strain>
    </source>
</reference>
<dbReference type="SUPFAM" id="SSF46689">
    <property type="entry name" value="Homeodomain-like"/>
    <property type="match status" value="1"/>
</dbReference>
<dbReference type="PANTHER" id="PTHR43479:SF11">
    <property type="entry name" value="ACREF_ENVCD OPERON REPRESSOR-RELATED"/>
    <property type="match status" value="1"/>
</dbReference>
<keyword evidence="1 2" id="KW-0238">DNA-binding</keyword>
<protein>
    <submittedName>
        <fullName evidence="4">TetR/AcrR family transcriptional regulator</fullName>
    </submittedName>
</protein>
<dbReference type="KEGG" id="emt:CPZ25_012230"/>